<feature type="transmembrane region" description="Helical" evidence="9">
    <location>
        <begin position="118"/>
        <end position="136"/>
    </location>
</feature>
<sequence length="511" mass="53904">MSRRLRAWWPLLAGVLAAGGQAPVSLWLLALAGFSLLALAHYTASTPRAAALAGWRFGCGYFGAALSWIVQPFMVDAAREGWMAPFALILMTGGLALFWGLALYVAKRAAPTGALAQGLTFAATLTLAEALRGWIFTGFPWSLIGQNLIPSPILPLAALAGPHALSLALLLPAAAFGAALWRRRAGLLPALSGAVLLAALIFLSPLARPVAQPAGPDAPIVRLVQPNAPQREKWDPEKSAMFFRRQLGYSGEGPKPALIVWPETAVPYLLDQNPGLPMMISEAANGAPVAFGINRSEDGRYYNSLAVIGPDGTVADLYDKHHLVPFGEYIPFGNLLAKFGISAFASQSGHGFSAGPGPHLVSIPGIGTALPLICYEAVFPRDIRDAPARPDVLLQVTNDAWFGTFSGPYQHLAQARLRSIEQGLPMIRVANTGISALIAADGTVLDRLPLGEAGYLDVALPPPSAATPYARHGDLPVILLAFLALGAAGLLGFITRSAASHKPIDHQHPQS</sequence>
<dbReference type="NCBIfam" id="TIGR00546">
    <property type="entry name" value="lnt"/>
    <property type="match status" value="1"/>
</dbReference>
<evidence type="ECO:0000313" key="11">
    <source>
        <dbReference type="EMBL" id="QOL81485.1"/>
    </source>
</evidence>
<comment type="function">
    <text evidence="9">Catalyzes the phospholipid dependent N-acylation of the N-terminal cysteine of apolipoprotein, the last step in lipoprotein maturation.</text>
</comment>
<dbReference type="GO" id="GO:0016410">
    <property type="term" value="F:N-acyltransferase activity"/>
    <property type="evidence" value="ECO:0007669"/>
    <property type="project" value="UniProtKB-UniRule"/>
</dbReference>
<feature type="transmembrane region" description="Helical" evidence="9">
    <location>
        <begin position="156"/>
        <end position="180"/>
    </location>
</feature>
<dbReference type="Pfam" id="PF00795">
    <property type="entry name" value="CN_hydrolase"/>
    <property type="match status" value="1"/>
</dbReference>
<feature type="transmembrane region" description="Helical" evidence="9">
    <location>
        <begin position="475"/>
        <end position="494"/>
    </location>
</feature>
<organism evidence="11 12">
    <name type="scientific">Pseudooceanicola spongiae</name>
    <dbReference type="NCBI Taxonomy" id="2613965"/>
    <lineage>
        <taxon>Bacteria</taxon>
        <taxon>Pseudomonadati</taxon>
        <taxon>Pseudomonadota</taxon>
        <taxon>Alphaproteobacteria</taxon>
        <taxon>Rhodobacterales</taxon>
        <taxon>Paracoccaceae</taxon>
        <taxon>Pseudooceanicola</taxon>
    </lineage>
</organism>
<dbReference type="RefSeq" id="WP_193079404.1">
    <property type="nucleotide sequence ID" value="NZ_CP045201.1"/>
</dbReference>
<evidence type="ECO:0000259" key="10">
    <source>
        <dbReference type="PROSITE" id="PS50263"/>
    </source>
</evidence>
<keyword evidence="5 9" id="KW-0812">Transmembrane</keyword>
<dbReference type="HAMAP" id="MF_01148">
    <property type="entry name" value="Lnt"/>
    <property type="match status" value="1"/>
</dbReference>
<reference evidence="11 12" key="1">
    <citation type="submission" date="2019-10" db="EMBL/GenBank/DDBJ databases">
        <title>Pseudopuniceibacterium sp. HQ09 islated from Antarctica.</title>
        <authorList>
            <person name="Liao L."/>
            <person name="Su S."/>
            <person name="Chen B."/>
            <person name="Yu Y."/>
        </authorList>
    </citation>
    <scope>NUCLEOTIDE SEQUENCE [LARGE SCALE GENOMIC DNA]</scope>
    <source>
        <strain evidence="11 12">HQ09</strain>
    </source>
</reference>
<dbReference type="Pfam" id="PF20154">
    <property type="entry name" value="LNT_N"/>
    <property type="match status" value="1"/>
</dbReference>
<dbReference type="Gene3D" id="3.60.110.10">
    <property type="entry name" value="Carbon-nitrogen hydrolase"/>
    <property type="match status" value="1"/>
</dbReference>
<name>A0A7L9WM66_9RHOB</name>
<comment type="pathway">
    <text evidence="9">Protein modification; lipoprotein biosynthesis (N-acyl transfer).</text>
</comment>
<evidence type="ECO:0000256" key="6">
    <source>
        <dbReference type="ARBA" id="ARBA00022989"/>
    </source>
</evidence>
<keyword evidence="11" id="KW-0449">Lipoprotein</keyword>
<accession>A0A7L9WM66</accession>
<feature type="transmembrane region" description="Helical" evidence="9">
    <location>
        <begin position="27"/>
        <end position="44"/>
    </location>
</feature>
<comment type="subcellular location">
    <subcellularLocation>
        <location evidence="1 9">Cell membrane</location>
        <topology evidence="1 9">Multi-pass membrane protein</topology>
    </subcellularLocation>
</comment>
<dbReference type="CDD" id="cd07571">
    <property type="entry name" value="ALP_N-acyl_transferase"/>
    <property type="match status" value="1"/>
</dbReference>
<evidence type="ECO:0000256" key="5">
    <source>
        <dbReference type="ARBA" id="ARBA00022692"/>
    </source>
</evidence>
<dbReference type="EMBL" id="CP045201">
    <property type="protein sequence ID" value="QOL81485.1"/>
    <property type="molecule type" value="Genomic_DNA"/>
</dbReference>
<evidence type="ECO:0000256" key="7">
    <source>
        <dbReference type="ARBA" id="ARBA00023136"/>
    </source>
</evidence>
<feature type="transmembrane region" description="Helical" evidence="9">
    <location>
        <begin position="51"/>
        <end position="70"/>
    </location>
</feature>
<dbReference type="GO" id="GO:0005886">
    <property type="term" value="C:plasma membrane"/>
    <property type="evidence" value="ECO:0007669"/>
    <property type="project" value="UniProtKB-SubCell"/>
</dbReference>
<dbReference type="PANTHER" id="PTHR38686">
    <property type="entry name" value="APOLIPOPROTEIN N-ACYLTRANSFERASE"/>
    <property type="match status" value="1"/>
</dbReference>
<gene>
    <name evidence="9 11" type="primary">lnt</name>
    <name evidence="11" type="ORF">F3W81_12010</name>
</gene>
<dbReference type="KEGG" id="pshq:F3W81_12010"/>
<evidence type="ECO:0000256" key="3">
    <source>
        <dbReference type="ARBA" id="ARBA00022475"/>
    </source>
</evidence>
<keyword evidence="4 9" id="KW-0808">Transferase</keyword>
<evidence type="ECO:0000256" key="2">
    <source>
        <dbReference type="ARBA" id="ARBA00010065"/>
    </source>
</evidence>
<comment type="catalytic activity">
    <reaction evidence="9">
        <text>N-terminal S-1,2-diacyl-sn-glyceryl-L-cysteinyl-[lipoprotein] + a glycerophospholipid = N-acyl-S-1,2-diacyl-sn-glyceryl-L-cysteinyl-[lipoprotein] + a 2-acyl-sn-glycero-3-phospholipid + H(+)</text>
        <dbReference type="Rhea" id="RHEA:48228"/>
        <dbReference type="Rhea" id="RHEA-COMP:14681"/>
        <dbReference type="Rhea" id="RHEA-COMP:14684"/>
        <dbReference type="ChEBI" id="CHEBI:15378"/>
        <dbReference type="ChEBI" id="CHEBI:136912"/>
        <dbReference type="ChEBI" id="CHEBI:140656"/>
        <dbReference type="ChEBI" id="CHEBI:140657"/>
        <dbReference type="ChEBI" id="CHEBI:140660"/>
        <dbReference type="EC" id="2.3.1.269"/>
    </reaction>
</comment>
<keyword evidence="8 9" id="KW-0012">Acyltransferase</keyword>
<evidence type="ECO:0000313" key="12">
    <source>
        <dbReference type="Proteomes" id="UP000594118"/>
    </source>
</evidence>
<keyword evidence="12" id="KW-1185">Reference proteome</keyword>
<dbReference type="SUPFAM" id="SSF56317">
    <property type="entry name" value="Carbon-nitrogen hydrolase"/>
    <property type="match status" value="1"/>
</dbReference>
<proteinExistence type="inferred from homology"/>
<keyword evidence="3 9" id="KW-1003">Cell membrane</keyword>
<dbReference type="InterPro" id="IPR036526">
    <property type="entry name" value="C-N_Hydrolase_sf"/>
</dbReference>
<dbReference type="Proteomes" id="UP000594118">
    <property type="component" value="Chromosome"/>
</dbReference>
<protein>
    <recommendedName>
        <fullName evidence="9">Apolipoprotein N-acyltransferase</fullName>
        <shortName evidence="9">ALP N-acyltransferase</shortName>
        <ecNumber evidence="9">2.3.1.269</ecNumber>
    </recommendedName>
</protein>
<keyword evidence="6 9" id="KW-1133">Transmembrane helix</keyword>
<evidence type="ECO:0000256" key="8">
    <source>
        <dbReference type="ARBA" id="ARBA00023315"/>
    </source>
</evidence>
<dbReference type="AlphaFoldDB" id="A0A7L9WM66"/>
<dbReference type="PANTHER" id="PTHR38686:SF1">
    <property type="entry name" value="APOLIPOPROTEIN N-ACYLTRANSFERASE"/>
    <property type="match status" value="1"/>
</dbReference>
<feature type="transmembrane region" description="Helical" evidence="9">
    <location>
        <begin position="82"/>
        <end position="106"/>
    </location>
</feature>
<evidence type="ECO:0000256" key="4">
    <source>
        <dbReference type="ARBA" id="ARBA00022679"/>
    </source>
</evidence>
<dbReference type="PROSITE" id="PS50263">
    <property type="entry name" value="CN_HYDROLASE"/>
    <property type="match status" value="1"/>
</dbReference>
<comment type="similarity">
    <text evidence="2 9">Belongs to the CN hydrolase family. Apolipoprotein N-acyltransferase subfamily.</text>
</comment>
<feature type="domain" description="CN hydrolase" evidence="10">
    <location>
        <begin position="224"/>
        <end position="462"/>
    </location>
</feature>
<dbReference type="UniPathway" id="UPA00666"/>
<dbReference type="EC" id="2.3.1.269" evidence="9"/>
<evidence type="ECO:0000256" key="1">
    <source>
        <dbReference type="ARBA" id="ARBA00004651"/>
    </source>
</evidence>
<dbReference type="InterPro" id="IPR003010">
    <property type="entry name" value="C-N_Hydrolase"/>
</dbReference>
<feature type="transmembrane region" description="Helical" evidence="9">
    <location>
        <begin position="187"/>
        <end position="207"/>
    </location>
</feature>
<dbReference type="InterPro" id="IPR004563">
    <property type="entry name" value="Apolipo_AcylTrfase"/>
</dbReference>
<dbReference type="InterPro" id="IPR045378">
    <property type="entry name" value="LNT_N"/>
</dbReference>
<keyword evidence="7 9" id="KW-0472">Membrane</keyword>
<evidence type="ECO:0000256" key="9">
    <source>
        <dbReference type="HAMAP-Rule" id="MF_01148"/>
    </source>
</evidence>
<dbReference type="GO" id="GO:0042158">
    <property type="term" value="P:lipoprotein biosynthetic process"/>
    <property type="evidence" value="ECO:0007669"/>
    <property type="project" value="UniProtKB-UniRule"/>
</dbReference>